<dbReference type="Pfam" id="PF04055">
    <property type="entry name" value="Radical_SAM"/>
    <property type="match status" value="1"/>
</dbReference>
<dbReference type="OrthoDB" id="9808591at2"/>
<reference evidence="8 9" key="1">
    <citation type="submission" date="2018-03" db="EMBL/GenBank/DDBJ databases">
        <title>Genomic Encyclopedia of Archaeal and Bacterial Type Strains, Phase II (KMG-II): from individual species to whole genera.</title>
        <authorList>
            <person name="Goeker M."/>
        </authorList>
    </citation>
    <scope>NUCLEOTIDE SEQUENCE [LARGE SCALE GENOMIC DNA]</scope>
    <source>
        <strain evidence="8 9">DSM 24859</strain>
    </source>
</reference>
<sequence length="453" mass="51270">MKDAAQHVWKLSDYIVYTNPLDGVAEAKKYRLLYGTRLNAFFIANEAVWDALITDKIHILPVEFIEQLSSKKIIVDREEDETGSIIKENETAIEHHQELYEVIQPTAFCQMGCHYCGQQHTTKLLDEADQLLLLERIRTKLQKGNYSKLKVGWFGAEPLAGLAVIRTMSPRLQQLAKDYGCDFSAKMVTNGLALTEKVAKELEEVHKISFVEITLDGTSSFHDMRRALKNGHATFDQIFRNLVTIAANKAITFKISIRCNVDQQNIEGVSPLLRLLAEAQLQTRISFYTASVYSWGNDAHLKAVQREEFAERELVWFREMMDLGFETGLIPQRKPIVCMAVHKDAELSDAYGNIFNCTEVSYVPAYGTPNIYQIDKLGEEDGKMPLRHFSTFNAQIQAATLPCYQCAMLPVCGGSCPKQWADGHAPCPTAKFNMKGRLEMLYYSTHQALVHAK</sequence>
<evidence type="ECO:0000256" key="5">
    <source>
        <dbReference type="ARBA" id="ARBA00023014"/>
    </source>
</evidence>
<keyword evidence="2" id="KW-0949">S-adenosyl-L-methionine</keyword>
<proteinExistence type="inferred from homology"/>
<comment type="caution">
    <text evidence="8">The sequence shown here is derived from an EMBL/GenBank/DDBJ whole genome shotgun (WGS) entry which is preliminary data.</text>
</comment>
<dbReference type="PANTHER" id="PTHR43273:SF3">
    <property type="entry name" value="ANAEROBIC SULFATASE-MATURATING ENZYME HOMOLOG ASLB-RELATED"/>
    <property type="match status" value="1"/>
</dbReference>
<comment type="cofactor">
    <cofactor evidence="1">
        <name>[4Fe-4S] cluster</name>
        <dbReference type="ChEBI" id="CHEBI:49883"/>
    </cofactor>
</comment>
<dbReference type="UniPathway" id="UPA00782"/>
<accession>A0A2P8HJ97</accession>
<dbReference type="GO" id="GO:0016491">
    <property type="term" value="F:oxidoreductase activity"/>
    <property type="evidence" value="ECO:0007669"/>
    <property type="project" value="InterPro"/>
</dbReference>
<evidence type="ECO:0000313" key="9">
    <source>
        <dbReference type="Proteomes" id="UP000240971"/>
    </source>
</evidence>
<dbReference type="PANTHER" id="PTHR43273">
    <property type="entry name" value="ANAEROBIC SULFATASE-MATURATING ENZYME HOMOLOG ASLB-RELATED"/>
    <property type="match status" value="1"/>
</dbReference>
<dbReference type="InterPro" id="IPR058240">
    <property type="entry name" value="rSAM_sf"/>
</dbReference>
<dbReference type="InterPro" id="IPR013785">
    <property type="entry name" value="Aldolase_TIM"/>
</dbReference>
<dbReference type="EMBL" id="PYAW01000003">
    <property type="protein sequence ID" value="PSL46303.1"/>
    <property type="molecule type" value="Genomic_DNA"/>
</dbReference>
<protein>
    <recommendedName>
        <fullName evidence="7">Radical SAM core domain-containing protein</fullName>
    </recommendedName>
</protein>
<dbReference type="GO" id="GO:0051536">
    <property type="term" value="F:iron-sulfur cluster binding"/>
    <property type="evidence" value="ECO:0007669"/>
    <property type="project" value="UniProtKB-KW"/>
</dbReference>
<dbReference type="Gene3D" id="3.20.20.70">
    <property type="entry name" value="Aldolase class I"/>
    <property type="match status" value="1"/>
</dbReference>
<dbReference type="SFLD" id="SFLDG01067">
    <property type="entry name" value="SPASM/twitch_domain_containing"/>
    <property type="match status" value="1"/>
</dbReference>
<keyword evidence="3" id="KW-0479">Metal-binding</keyword>
<organism evidence="8 9">
    <name type="scientific">Chitinophaga niastensis</name>
    <dbReference type="NCBI Taxonomy" id="536980"/>
    <lineage>
        <taxon>Bacteria</taxon>
        <taxon>Pseudomonadati</taxon>
        <taxon>Bacteroidota</taxon>
        <taxon>Chitinophagia</taxon>
        <taxon>Chitinophagales</taxon>
        <taxon>Chitinophagaceae</taxon>
        <taxon>Chitinophaga</taxon>
    </lineage>
</organism>
<dbReference type="InterPro" id="IPR007197">
    <property type="entry name" value="rSAM"/>
</dbReference>
<dbReference type="GO" id="GO:0046872">
    <property type="term" value="F:metal ion binding"/>
    <property type="evidence" value="ECO:0007669"/>
    <property type="project" value="UniProtKB-KW"/>
</dbReference>
<evidence type="ECO:0000256" key="2">
    <source>
        <dbReference type="ARBA" id="ARBA00022691"/>
    </source>
</evidence>
<evidence type="ECO:0000256" key="3">
    <source>
        <dbReference type="ARBA" id="ARBA00022723"/>
    </source>
</evidence>
<dbReference type="CDD" id="cd01335">
    <property type="entry name" value="Radical_SAM"/>
    <property type="match status" value="1"/>
</dbReference>
<gene>
    <name evidence="8" type="ORF">CLV51_103281</name>
</gene>
<name>A0A2P8HJ97_CHINA</name>
<keyword evidence="4" id="KW-0408">Iron</keyword>
<dbReference type="NCBIfam" id="TIGR04085">
    <property type="entry name" value="rSAM_more_4Fe4S"/>
    <property type="match status" value="1"/>
</dbReference>
<dbReference type="RefSeq" id="WP_158267038.1">
    <property type="nucleotide sequence ID" value="NZ_PYAW01000003.1"/>
</dbReference>
<evidence type="ECO:0000256" key="4">
    <source>
        <dbReference type="ARBA" id="ARBA00023004"/>
    </source>
</evidence>
<dbReference type="SUPFAM" id="SSF102114">
    <property type="entry name" value="Radical SAM enzymes"/>
    <property type="match status" value="1"/>
</dbReference>
<dbReference type="InterPro" id="IPR023867">
    <property type="entry name" value="Sulphatase_maturase_rSAM"/>
</dbReference>
<keyword evidence="5" id="KW-0411">Iron-sulfur</keyword>
<dbReference type="SFLD" id="SFLDS00029">
    <property type="entry name" value="Radical_SAM"/>
    <property type="match status" value="1"/>
</dbReference>
<dbReference type="AlphaFoldDB" id="A0A2P8HJ97"/>
<evidence type="ECO:0000256" key="6">
    <source>
        <dbReference type="ARBA" id="ARBA00023601"/>
    </source>
</evidence>
<feature type="domain" description="Radical SAM core" evidence="7">
    <location>
        <begin position="103"/>
        <end position="247"/>
    </location>
</feature>
<evidence type="ECO:0000256" key="1">
    <source>
        <dbReference type="ARBA" id="ARBA00001966"/>
    </source>
</evidence>
<dbReference type="Proteomes" id="UP000240971">
    <property type="component" value="Unassembled WGS sequence"/>
</dbReference>
<evidence type="ECO:0000313" key="8">
    <source>
        <dbReference type="EMBL" id="PSL46303.1"/>
    </source>
</evidence>
<dbReference type="InterPro" id="IPR023885">
    <property type="entry name" value="4Fe4S-binding_SPASM_dom"/>
</dbReference>
<evidence type="ECO:0000259" key="7">
    <source>
        <dbReference type="Pfam" id="PF04055"/>
    </source>
</evidence>
<comment type="similarity">
    <text evidence="6">Belongs to the radical SAM superfamily. Anaerobic sulfatase-maturating enzyme family.</text>
</comment>
<keyword evidence="9" id="KW-1185">Reference proteome</keyword>